<dbReference type="RefSeq" id="WP_189959093.1">
    <property type="nucleotide sequence ID" value="NZ_BMVG01000054.1"/>
</dbReference>
<name>A0A918YSA7_9ACTN</name>
<evidence type="ECO:0000313" key="2">
    <source>
        <dbReference type="Proteomes" id="UP000655443"/>
    </source>
</evidence>
<protein>
    <submittedName>
        <fullName evidence="1">Uncharacterized protein</fullName>
    </submittedName>
</protein>
<sequence>MTKPGAKVKIGAVQAAWDQATILRSGDDQKAWPVLSERIAAATALYGRVELLRGTVFLIDGALHQIGASRPGNEQFAERFTQTLWDKVSKWAGLVEPTDFPMVRQVVKDAFEGRDPVAWRDLAGPVPDSESRTMTCALALIADFVDRVDGQGACERVLLASLGSALD</sequence>
<reference evidence="1" key="2">
    <citation type="submission" date="2020-09" db="EMBL/GenBank/DDBJ databases">
        <authorList>
            <person name="Sun Q."/>
            <person name="Ohkuma M."/>
        </authorList>
    </citation>
    <scope>NUCLEOTIDE SEQUENCE</scope>
    <source>
        <strain evidence="1">JCM 4714</strain>
    </source>
</reference>
<accession>A0A918YSA7</accession>
<keyword evidence="2" id="KW-1185">Reference proteome</keyword>
<dbReference type="EMBL" id="BMVG01000054">
    <property type="protein sequence ID" value="GHE14831.1"/>
    <property type="molecule type" value="Genomic_DNA"/>
</dbReference>
<proteinExistence type="predicted"/>
<dbReference type="AlphaFoldDB" id="A0A918YSA7"/>
<gene>
    <name evidence="1" type="ORF">GCM10010339_87520</name>
</gene>
<organism evidence="1 2">
    <name type="scientific">Streptomyces alanosinicus</name>
    <dbReference type="NCBI Taxonomy" id="68171"/>
    <lineage>
        <taxon>Bacteria</taxon>
        <taxon>Bacillati</taxon>
        <taxon>Actinomycetota</taxon>
        <taxon>Actinomycetes</taxon>
        <taxon>Kitasatosporales</taxon>
        <taxon>Streptomycetaceae</taxon>
        <taxon>Streptomyces</taxon>
    </lineage>
</organism>
<comment type="caution">
    <text evidence="1">The sequence shown here is derived from an EMBL/GenBank/DDBJ whole genome shotgun (WGS) entry which is preliminary data.</text>
</comment>
<reference evidence="1" key="1">
    <citation type="journal article" date="2014" name="Int. J. Syst. Evol. Microbiol.">
        <title>Complete genome sequence of Corynebacterium casei LMG S-19264T (=DSM 44701T), isolated from a smear-ripened cheese.</title>
        <authorList>
            <consortium name="US DOE Joint Genome Institute (JGI-PGF)"/>
            <person name="Walter F."/>
            <person name="Albersmeier A."/>
            <person name="Kalinowski J."/>
            <person name="Ruckert C."/>
        </authorList>
    </citation>
    <scope>NUCLEOTIDE SEQUENCE</scope>
    <source>
        <strain evidence="1">JCM 4714</strain>
    </source>
</reference>
<dbReference type="Proteomes" id="UP000655443">
    <property type="component" value="Unassembled WGS sequence"/>
</dbReference>
<evidence type="ECO:0000313" key="1">
    <source>
        <dbReference type="EMBL" id="GHE14831.1"/>
    </source>
</evidence>